<dbReference type="InterPro" id="IPR004241">
    <property type="entry name" value="Atg8-like"/>
</dbReference>
<name>A0A8J6BY97_ZIZPA</name>
<keyword evidence="4" id="KW-0833">Ubl conjugation pathway</keyword>
<evidence type="ECO:0000256" key="2">
    <source>
        <dbReference type="ARBA" id="ARBA00022448"/>
    </source>
</evidence>
<keyword evidence="5" id="KW-0072">Autophagy</keyword>
<organism evidence="6 7">
    <name type="scientific">Zizania palustris</name>
    <name type="common">Northern wild rice</name>
    <dbReference type="NCBI Taxonomy" id="103762"/>
    <lineage>
        <taxon>Eukaryota</taxon>
        <taxon>Viridiplantae</taxon>
        <taxon>Streptophyta</taxon>
        <taxon>Embryophyta</taxon>
        <taxon>Tracheophyta</taxon>
        <taxon>Spermatophyta</taxon>
        <taxon>Magnoliopsida</taxon>
        <taxon>Liliopsida</taxon>
        <taxon>Poales</taxon>
        <taxon>Poaceae</taxon>
        <taxon>BOP clade</taxon>
        <taxon>Oryzoideae</taxon>
        <taxon>Oryzeae</taxon>
        <taxon>Zizaniinae</taxon>
        <taxon>Zizania</taxon>
    </lineage>
</organism>
<dbReference type="Proteomes" id="UP000729402">
    <property type="component" value="Unassembled WGS sequence"/>
</dbReference>
<dbReference type="Pfam" id="PF02991">
    <property type="entry name" value="ATG8"/>
    <property type="match status" value="1"/>
</dbReference>
<evidence type="ECO:0000313" key="6">
    <source>
        <dbReference type="EMBL" id="KAG8098954.1"/>
    </source>
</evidence>
<proteinExistence type="inferred from homology"/>
<dbReference type="EMBL" id="JAAALK010000079">
    <property type="protein sequence ID" value="KAG8098954.1"/>
    <property type="molecule type" value="Genomic_DNA"/>
</dbReference>
<dbReference type="GO" id="GO:0006914">
    <property type="term" value="P:autophagy"/>
    <property type="evidence" value="ECO:0007669"/>
    <property type="project" value="UniProtKB-KW"/>
</dbReference>
<protein>
    <recommendedName>
        <fullName evidence="5">Autophagy-related protein</fullName>
    </recommendedName>
</protein>
<evidence type="ECO:0000256" key="4">
    <source>
        <dbReference type="ARBA" id="ARBA00022786"/>
    </source>
</evidence>
<reference evidence="6" key="2">
    <citation type="submission" date="2021-02" db="EMBL/GenBank/DDBJ databases">
        <authorList>
            <person name="Kimball J.A."/>
            <person name="Haas M.W."/>
            <person name="Macchietto M."/>
            <person name="Kono T."/>
            <person name="Duquette J."/>
            <person name="Shao M."/>
        </authorList>
    </citation>
    <scope>NUCLEOTIDE SEQUENCE</scope>
    <source>
        <tissue evidence="6">Fresh leaf tissue</tissue>
    </source>
</reference>
<evidence type="ECO:0000256" key="3">
    <source>
        <dbReference type="ARBA" id="ARBA00022490"/>
    </source>
</evidence>
<comment type="subcellular location">
    <subcellularLocation>
        <location evidence="1">Cytoplasm</location>
    </subcellularLocation>
</comment>
<gene>
    <name evidence="6" type="ORF">GUJ93_ZPchr0013g35437</name>
</gene>
<dbReference type="GO" id="GO:0005737">
    <property type="term" value="C:cytoplasm"/>
    <property type="evidence" value="ECO:0007669"/>
    <property type="project" value="UniProtKB-SubCell"/>
</dbReference>
<dbReference type="PANTHER" id="PTHR10969">
    <property type="entry name" value="MICROTUBULE-ASSOCIATED PROTEINS 1A/1B LIGHT CHAIN 3-RELATED"/>
    <property type="match status" value="1"/>
</dbReference>
<evidence type="ECO:0000256" key="1">
    <source>
        <dbReference type="ARBA" id="ARBA00004496"/>
    </source>
</evidence>
<comment type="caution">
    <text evidence="6">The sequence shown here is derived from an EMBL/GenBank/DDBJ whole genome shotgun (WGS) entry which is preliminary data.</text>
</comment>
<comment type="similarity">
    <text evidence="5">Belongs to the ATG8 family.</text>
</comment>
<dbReference type="OrthoDB" id="30774at2759"/>
<keyword evidence="7" id="KW-1185">Reference proteome</keyword>
<keyword evidence="3" id="KW-0963">Cytoplasm</keyword>
<keyword evidence="2" id="KW-0813">Transport</keyword>
<sequence>MTGCWLPLSSPRLPPIRLPARRPQLLAGARSPQLLAGLPTGRSQPSLSFLVALFYTPRVCSSPPRSSSSVGCWRRRAVPSPAGCHGRGCSSPPANGSLVAAPHKLAQYLVPVDLTVGQFVYVVRKQIKISAEKTIFIFVKNTLPPTVIFPYKGDFDGWRRTLFGQKGTNFLPYAAQQSGEMPNNSRTTVQANPVGGALHDAPKRNTSDIFDLMSIVPYIKKFWKHPVTRALLDLEDLMPLTFHKNSDGEFQCSILNKVFMEFTRIVALLTDEPFARNDLLTIQILGEIDHIKKGLKLEDEGDCDLRKYVLEQRLGTKMFGSPILKFI</sequence>
<reference evidence="6" key="1">
    <citation type="journal article" date="2021" name="bioRxiv">
        <title>Whole Genome Assembly and Annotation of Northern Wild Rice, Zizania palustris L., Supports a Whole Genome Duplication in the Zizania Genus.</title>
        <authorList>
            <person name="Haas M."/>
            <person name="Kono T."/>
            <person name="Macchietto M."/>
            <person name="Millas R."/>
            <person name="McGilp L."/>
            <person name="Shao M."/>
            <person name="Duquette J."/>
            <person name="Hirsch C.N."/>
            <person name="Kimball J."/>
        </authorList>
    </citation>
    <scope>NUCLEOTIDE SEQUENCE</scope>
    <source>
        <tissue evidence="6">Fresh leaf tissue</tissue>
    </source>
</reference>
<dbReference type="AlphaFoldDB" id="A0A8J6BY97"/>
<evidence type="ECO:0000313" key="7">
    <source>
        <dbReference type="Proteomes" id="UP000729402"/>
    </source>
</evidence>
<accession>A0A8J6BY97</accession>
<evidence type="ECO:0000256" key="5">
    <source>
        <dbReference type="RuleBase" id="RU004384"/>
    </source>
</evidence>